<dbReference type="EMBL" id="DSYQ01000027">
    <property type="protein sequence ID" value="HGT71421.1"/>
    <property type="molecule type" value="Genomic_DNA"/>
</dbReference>
<dbReference type="AlphaFoldDB" id="A0A7C4R645"/>
<reference evidence="3" key="1">
    <citation type="journal article" date="2020" name="mSystems">
        <title>Genome- and Community-Level Interaction Insights into Carbon Utilization and Element Cycling Functions of Hydrothermarchaeota in Hydrothermal Sediment.</title>
        <authorList>
            <person name="Zhou Z."/>
            <person name="Liu Y."/>
            <person name="Xu W."/>
            <person name="Pan J."/>
            <person name="Luo Z.H."/>
            <person name="Li M."/>
        </authorList>
    </citation>
    <scope>NUCLEOTIDE SEQUENCE [LARGE SCALE GENOMIC DNA]</scope>
    <source>
        <strain evidence="3">SpSt-579</strain>
    </source>
</reference>
<name>A0A7C4R645_UNCC3</name>
<organism evidence="3">
    <name type="scientific">candidate division CPR3 bacterium</name>
    <dbReference type="NCBI Taxonomy" id="2268181"/>
    <lineage>
        <taxon>Bacteria</taxon>
        <taxon>Bacteria division CPR3</taxon>
    </lineage>
</organism>
<feature type="active site" description="Proton acceptor" evidence="2">
    <location>
        <position position="63"/>
    </location>
</feature>
<evidence type="ECO:0000313" key="3">
    <source>
        <dbReference type="EMBL" id="HGT71421.1"/>
    </source>
</evidence>
<dbReference type="PIRSF" id="PIRSF005384">
    <property type="entry name" value="RpiB_LacA_B"/>
    <property type="match status" value="1"/>
</dbReference>
<comment type="similarity">
    <text evidence="1">Belongs to the LacAB/RpiB family.</text>
</comment>
<dbReference type="SUPFAM" id="SSF89623">
    <property type="entry name" value="Ribose/Galactose isomerase RpiB/AlsB"/>
    <property type="match status" value="1"/>
</dbReference>
<dbReference type="Gene3D" id="3.40.1400.10">
    <property type="entry name" value="Sugar-phosphate isomerase, RpiB/LacA/LacB"/>
    <property type="match status" value="1"/>
</dbReference>
<dbReference type="GO" id="GO:0009052">
    <property type="term" value="P:pentose-phosphate shunt, non-oxidative branch"/>
    <property type="evidence" value="ECO:0007669"/>
    <property type="project" value="TreeGrafter"/>
</dbReference>
<feature type="active site" description="Proton donor" evidence="2">
    <location>
        <position position="96"/>
    </location>
</feature>
<dbReference type="InterPro" id="IPR036569">
    <property type="entry name" value="RpiB_LacA_LacB_sf"/>
</dbReference>
<dbReference type="GO" id="GO:0004751">
    <property type="term" value="F:ribose-5-phosphate isomerase activity"/>
    <property type="evidence" value="ECO:0007669"/>
    <property type="project" value="TreeGrafter"/>
</dbReference>
<dbReference type="NCBIfam" id="NF004051">
    <property type="entry name" value="PRK05571.1"/>
    <property type="match status" value="1"/>
</dbReference>
<dbReference type="PANTHER" id="PTHR30345">
    <property type="entry name" value="RIBOSE-5-PHOSPHATE ISOMERASE B"/>
    <property type="match status" value="1"/>
</dbReference>
<dbReference type="GO" id="GO:0019316">
    <property type="term" value="P:D-allose catabolic process"/>
    <property type="evidence" value="ECO:0007669"/>
    <property type="project" value="TreeGrafter"/>
</dbReference>
<proteinExistence type="inferred from homology"/>
<protein>
    <submittedName>
        <fullName evidence="3">RpiB/LacA/LacB family sugar-phosphate isomerase</fullName>
    </submittedName>
</protein>
<gene>
    <name evidence="3" type="ORF">ENT43_04135</name>
</gene>
<dbReference type="Pfam" id="PF02502">
    <property type="entry name" value="LacAB_rpiB"/>
    <property type="match status" value="1"/>
</dbReference>
<keyword evidence="3" id="KW-0413">Isomerase</keyword>
<dbReference type="PANTHER" id="PTHR30345:SF0">
    <property type="entry name" value="DNA DAMAGE-REPAIR_TOLERATION PROTEIN DRT102"/>
    <property type="match status" value="1"/>
</dbReference>
<evidence type="ECO:0000256" key="2">
    <source>
        <dbReference type="PIRSR" id="PIRSR005384-1"/>
    </source>
</evidence>
<accession>A0A7C4R645</accession>
<comment type="caution">
    <text evidence="3">The sequence shown here is derived from an EMBL/GenBank/DDBJ whole genome shotgun (WGS) entry which is preliminary data.</text>
</comment>
<dbReference type="NCBIfam" id="TIGR00689">
    <property type="entry name" value="rpiB_lacA_lacB"/>
    <property type="match status" value="1"/>
</dbReference>
<sequence length="142" mass="16001">MIYLASDHAGFNLKEIAKQFLDFLEVNYTDLGTDGDEPVDYPDYAKKLVKKMNPKKDKGILFCGTGGGMCVMANRYKGIRAIVGNNEHEVILGRAHNDVNVLCLGGRLTGEKDAKKMIKIFLDTQFLGDNKYKRRIKKLDLK</sequence>
<dbReference type="InterPro" id="IPR003500">
    <property type="entry name" value="RpiB_LacA_LacB"/>
</dbReference>
<evidence type="ECO:0000256" key="1">
    <source>
        <dbReference type="ARBA" id="ARBA00008754"/>
    </source>
</evidence>